<dbReference type="OrthoDB" id="291542at2"/>
<gene>
    <name evidence="1" type="ORF">EQU24_08215</name>
</gene>
<dbReference type="KEGG" id="mbur:EQU24_08215"/>
<proteinExistence type="predicted"/>
<dbReference type="NCBIfam" id="TIGR02574">
    <property type="entry name" value="stabl_TIGR02574"/>
    <property type="match status" value="1"/>
</dbReference>
<protein>
    <submittedName>
        <fullName evidence="1">Addiction module protein</fullName>
    </submittedName>
</protein>
<name>A0A4P9ULV7_METBY</name>
<dbReference type="Proteomes" id="UP000305881">
    <property type="component" value="Chromosome"/>
</dbReference>
<dbReference type="Pfam" id="PF09720">
    <property type="entry name" value="Unstab_antitox"/>
    <property type="match status" value="1"/>
</dbReference>
<accession>A0A4P9ULV7</accession>
<evidence type="ECO:0000313" key="2">
    <source>
        <dbReference type="Proteomes" id="UP000305881"/>
    </source>
</evidence>
<sequence>MEIQSLTISERIILAEALWDSVIAEDAIIELTESQKEELDRRLKSFEIDQDIGSPWSSVKARILSK</sequence>
<organism evidence="1 2">
    <name type="scientific">Methylotuvimicrobium buryatense</name>
    <name type="common">Methylomicrobium buryatense</name>
    <dbReference type="NCBI Taxonomy" id="95641"/>
    <lineage>
        <taxon>Bacteria</taxon>
        <taxon>Pseudomonadati</taxon>
        <taxon>Pseudomonadota</taxon>
        <taxon>Gammaproteobacteria</taxon>
        <taxon>Methylococcales</taxon>
        <taxon>Methylococcaceae</taxon>
        <taxon>Methylotuvimicrobium</taxon>
    </lineage>
</organism>
<keyword evidence="2" id="KW-1185">Reference proteome</keyword>
<dbReference type="AlphaFoldDB" id="A0A4P9ULV7"/>
<evidence type="ECO:0000313" key="1">
    <source>
        <dbReference type="EMBL" id="QCW82224.1"/>
    </source>
</evidence>
<dbReference type="EMBL" id="CP035467">
    <property type="protein sequence ID" value="QCW82224.1"/>
    <property type="molecule type" value="Genomic_DNA"/>
</dbReference>
<reference evidence="2" key="1">
    <citation type="journal article" date="2019" name="J. Bacteriol.">
        <title>A Mutagenic Screen Identifies a TonB-Dependent Receptor Required for the Lanthanide Metal Switch in the Type I Methanotroph 'Methylotuvimicrobium buryatense' 5GB1C.</title>
        <authorList>
            <person name="Groom J.D."/>
            <person name="Ford S.M."/>
            <person name="Pesesky M.W."/>
            <person name="Lidstrom M.E."/>
        </authorList>
    </citation>
    <scope>NUCLEOTIDE SEQUENCE [LARGE SCALE GENOMIC DNA]</scope>
    <source>
        <strain evidence="2">5GB1C</strain>
    </source>
</reference>
<dbReference type="RefSeq" id="WP_017839943.1">
    <property type="nucleotide sequence ID" value="NZ_CP035467.1"/>
</dbReference>
<dbReference type="InterPro" id="IPR013406">
    <property type="entry name" value="CHP02574_addiction_mod"/>
</dbReference>